<evidence type="ECO:0000313" key="5">
    <source>
        <dbReference type="Proteomes" id="UP000238093"/>
    </source>
</evidence>
<dbReference type="PANTHER" id="PTHR30483:SF6">
    <property type="entry name" value="PERIPLASMIC BINDING PROTEIN OF ABC TRANSPORTER FOR NATURAL AMINO ACIDS"/>
    <property type="match status" value="1"/>
</dbReference>
<dbReference type="AlphaFoldDB" id="A0A2K4WDM1"/>
<dbReference type="PANTHER" id="PTHR30483">
    <property type="entry name" value="LEUCINE-SPECIFIC-BINDING PROTEIN"/>
    <property type="match status" value="1"/>
</dbReference>
<dbReference type="SUPFAM" id="SSF53822">
    <property type="entry name" value="Periplasmic binding protein-like I"/>
    <property type="match status" value="1"/>
</dbReference>
<organism evidence="4 5">
    <name type="scientific">Pseudomonas syringae group genomosp. 3</name>
    <dbReference type="NCBI Taxonomy" id="251701"/>
    <lineage>
        <taxon>Bacteria</taxon>
        <taxon>Pseudomonadati</taxon>
        <taxon>Pseudomonadota</taxon>
        <taxon>Gammaproteobacteria</taxon>
        <taxon>Pseudomonadales</taxon>
        <taxon>Pseudomonadaceae</taxon>
        <taxon>Pseudomonas</taxon>
    </lineage>
</organism>
<gene>
    <name evidence="4" type="ORF">CFBP6411_02634</name>
</gene>
<comment type="similarity">
    <text evidence="1">Belongs to the leucine-binding protein family.</text>
</comment>
<protein>
    <submittedName>
        <fullName evidence="4">ABC transporter</fullName>
    </submittedName>
</protein>
<dbReference type="EMBL" id="LT963408">
    <property type="protein sequence ID" value="SOS33991.1"/>
    <property type="molecule type" value="Genomic_DNA"/>
</dbReference>
<dbReference type="CDD" id="cd06268">
    <property type="entry name" value="PBP1_ABC_transporter_LIVBP-like"/>
    <property type="match status" value="1"/>
</dbReference>
<dbReference type="Pfam" id="PF13458">
    <property type="entry name" value="Peripla_BP_6"/>
    <property type="match status" value="1"/>
</dbReference>
<dbReference type="Proteomes" id="UP000238093">
    <property type="component" value="Chromosome I"/>
</dbReference>
<evidence type="ECO:0000256" key="1">
    <source>
        <dbReference type="ARBA" id="ARBA00010062"/>
    </source>
</evidence>
<proteinExistence type="inferred from homology"/>
<name>A0A2K4WDM1_9PSED</name>
<evidence type="ECO:0000313" key="4">
    <source>
        <dbReference type="EMBL" id="SOS33991.1"/>
    </source>
</evidence>
<feature type="domain" description="Leucine-binding protein" evidence="3">
    <location>
        <begin position="46"/>
        <end position="177"/>
    </location>
</feature>
<keyword evidence="2" id="KW-0732">Signal</keyword>
<reference evidence="4 5" key="1">
    <citation type="submission" date="2017-11" db="EMBL/GenBank/DDBJ databases">
        <authorList>
            <person name="Han C.G."/>
        </authorList>
    </citation>
    <scope>NUCLEOTIDE SEQUENCE [LARGE SCALE GENOMIC DNA]</scope>
    <source>
        <strain evidence="4">CFBP6411</strain>
    </source>
</reference>
<accession>A0A2K4WDM1</accession>
<evidence type="ECO:0000256" key="2">
    <source>
        <dbReference type="ARBA" id="ARBA00022729"/>
    </source>
</evidence>
<dbReference type="Gene3D" id="3.40.50.2300">
    <property type="match status" value="2"/>
</dbReference>
<evidence type="ECO:0000259" key="3">
    <source>
        <dbReference type="Pfam" id="PF13458"/>
    </source>
</evidence>
<dbReference type="InterPro" id="IPR028082">
    <property type="entry name" value="Peripla_BP_I"/>
</dbReference>
<dbReference type="InterPro" id="IPR028081">
    <property type="entry name" value="Leu-bd"/>
</dbReference>
<sequence length="328" mass="35372">MTPVASCMPGLRVGVSALFDPADTPHARTFMRALAVARNCIPGLARVQWHFLDDGANAARGAEVAQHMIDWQADVVVGHFSSDAAIIAAPLYQQAGIALLTPAATIDRLTLEHPNVFRFCPSDRQVAGDLVSWLASRQWQRVHVQADDSAHGQALAVAIGVALAHAGLQRVNEREYAHVEVFAGRLKASRDHWQARRRAGSTRPLVLTDDAASPYLGVASQHERNTFVIGFGAPDSGAQVCQASTLHRALFAAEPHLYFRESLLMLYVLAELGNGNGNGNGYAEPLPDRLSRAMFNTPLGVVSFDQGECQNVSTRLWALGPAGLYPAI</sequence>
<dbReference type="InterPro" id="IPR051010">
    <property type="entry name" value="BCAA_transport"/>
</dbReference>